<protein>
    <submittedName>
        <fullName evidence="17">Polysaccharide export protein</fullName>
    </submittedName>
</protein>
<keyword evidence="4" id="KW-1134">Transmembrane beta strand</keyword>
<evidence type="ECO:0000256" key="7">
    <source>
        <dbReference type="ARBA" id="ARBA00022729"/>
    </source>
</evidence>
<evidence type="ECO:0000256" key="1">
    <source>
        <dbReference type="ARBA" id="ARBA00004571"/>
    </source>
</evidence>
<gene>
    <name evidence="17" type="ORF">O0R41_12925</name>
</gene>
<comment type="similarity">
    <text evidence="2">Belongs to the BexD/CtrA/VexA family.</text>
</comment>
<feature type="domain" description="Polysaccharide export protein N-terminal" evidence="15">
    <location>
        <begin position="89"/>
        <end position="191"/>
    </location>
</feature>
<dbReference type="Pfam" id="PF02563">
    <property type="entry name" value="Poly_export"/>
    <property type="match status" value="1"/>
</dbReference>
<keyword evidence="9" id="KW-0406">Ion transport</keyword>
<comment type="subcellular location">
    <subcellularLocation>
        <location evidence="1">Cell outer membrane</location>
        <topology evidence="1">Multi-pass membrane protein</topology>
    </subcellularLocation>
</comment>
<accession>A0ABU3ZYA2</accession>
<evidence type="ECO:0000256" key="3">
    <source>
        <dbReference type="ARBA" id="ARBA00022448"/>
    </source>
</evidence>
<evidence type="ECO:0000256" key="5">
    <source>
        <dbReference type="ARBA" id="ARBA00022597"/>
    </source>
</evidence>
<keyword evidence="10" id="KW-0626">Porin</keyword>
<evidence type="ECO:0000256" key="13">
    <source>
        <dbReference type="ARBA" id="ARBA00023237"/>
    </source>
</evidence>
<evidence type="ECO:0000313" key="18">
    <source>
        <dbReference type="Proteomes" id="UP001185984"/>
    </source>
</evidence>
<feature type="domain" description="SLBB" evidence="16">
    <location>
        <begin position="200"/>
        <end position="271"/>
    </location>
</feature>
<reference evidence="18" key="1">
    <citation type="journal article" date="2022" name="J Environ Chem Eng">
        <title>Biodegradation of petroleum oil using a constructed nonpathogenic and heavy metal-tolerant bacterial consortium isolated from marine sponges.</title>
        <authorList>
            <person name="Dechsakulwatana C."/>
            <person name="Rungsihiranrut A."/>
            <person name="Muangchinda C."/>
            <person name="Ningthoujam R."/>
            <person name="Klankeo P."/>
            <person name="Pinyakong O."/>
        </authorList>
    </citation>
    <scope>NUCLEOTIDE SEQUENCE [LARGE SCALE GENOMIC DNA]</scope>
    <source>
        <strain evidence="18">MO2-4</strain>
    </source>
</reference>
<dbReference type="Gene3D" id="3.10.560.10">
    <property type="entry name" value="Outer membrane lipoprotein wza domain like"/>
    <property type="match status" value="2"/>
</dbReference>
<keyword evidence="18" id="KW-1185">Reference proteome</keyword>
<sequence length="420" mass="44107">MTKNEKGATPALGSHLGTALAVVLAALSGCSSFSSGGPSARAVTRASENRAGAPVYLVDIDMALAEQLAQLPADAGFADSMGSARPVASIIQAGDTLNVSIWEAPPAVLFNSSPASTRAVSESISALAQGNGSTTARQSNFPGQMVNVDGTIMVPFAGRLPVTGRTTRDVEIEIVRRLRGKAHLPQVEVELVRSATTTATVVGEFTNSGIVPLTAKGERVLDAIAQAGGTRQPVNKMTIQLTRGTMVQSLPLETIIRNPRQNVVLAPGDVITGYFQPLSFTALGATGANREIMFESTGLTLAEALARAGGLNDDKANPSGAFVFRFEDARAMGIDPANPVRVTAKGRVPVKVDAQGRVAVIYRINLREPSTLFAAQRFPMRDKDLVYVSNAPIVDVQKFVNIISSSLFPIISVDNALSNN</sequence>
<keyword evidence="6" id="KW-0812">Transmembrane</keyword>
<evidence type="ECO:0000259" key="15">
    <source>
        <dbReference type="Pfam" id="PF02563"/>
    </source>
</evidence>
<dbReference type="Pfam" id="PF22461">
    <property type="entry name" value="SLBB_2"/>
    <property type="match status" value="2"/>
</dbReference>
<keyword evidence="5" id="KW-0762">Sugar transport</keyword>
<feature type="domain" description="SLBB" evidence="16">
    <location>
        <begin position="291"/>
        <end position="388"/>
    </location>
</feature>
<keyword evidence="8" id="KW-0625">Polysaccharide transport</keyword>
<evidence type="ECO:0000256" key="11">
    <source>
        <dbReference type="ARBA" id="ARBA00023136"/>
    </source>
</evidence>
<evidence type="ECO:0000256" key="12">
    <source>
        <dbReference type="ARBA" id="ARBA00023139"/>
    </source>
</evidence>
<dbReference type="PANTHER" id="PTHR33619">
    <property type="entry name" value="POLYSACCHARIDE EXPORT PROTEIN GFCE-RELATED"/>
    <property type="match status" value="1"/>
</dbReference>
<evidence type="ECO:0000259" key="16">
    <source>
        <dbReference type="Pfam" id="PF22461"/>
    </source>
</evidence>
<dbReference type="EMBL" id="JAPTHD010000005">
    <property type="protein sequence ID" value="MDV5824501.1"/>
    <property type="molecule type" value="Genomic_DNA"/>
</dbReference>
<name>A0ABU3ZYA2_9SPHN</name>
<keyword evidence="3" id="KW-0813">Transport</keyword>
<evidence type="ECO:0000256" key="2">
    <source>
        <dbReference type="ARBA" id="ARBA00009450"/>
    </source>
</evidence>
<dbReference type="PANTHER" id="PTHR33619:SF3">
    <property type="entry name" value="POLYSACCHARIDE EXPORT PROTEIN GFCE-RELATED"/>
    <property type="match status" value="1"/>
</dbReference>
<keyword evidence="12" id="KW-0564">Palmitate</keyword>
<proteinExistence type="inferred from homology"/>
<evidence type="ECO:0000313" key="17">
    <source>
        <dbReference type="EMBL" id="MDV5824501.1"/>
    </source>
</evidence>
<evidence type="ECO:0000256" key="4">
    <source>
        <dbReference type="ARBA" id="ARBA00022452"/>
    </source>
</evidence>
<dbReference type="Proteomes" id="UP001185984">
    <property type="component" value="Unassembled WGS sequence"/>
</dbReference>
<keyword evidence="7" id="KW-0732">Signal</keyword>
<dbReference type="RefSeq" id="WP_221775509.1">
    <property type="nucleotide sequence ID" value="NZ_JAPTHD010000005.1"/>
</dbReference>
<organism evidence="17 18">
    <name type="scientific">Sphingobium naphthae</name>
    <dbReference type="NCBI Taxonomy" id="1886786"/>
    <lineage>
        <taxon>Bacteria</taxon>
        <taxon>Pseudomonadati</taxon>
        <taxon>Pseudomonadota</taxon>
        <taxon>Alphaproteobacteria</taxon>
        <taxon>Sphingomonadales</taxon>
        <taxon>Sphingomonadaceae</taxon>
        <taxon>Sphingobium</taxon>
    </lineage>
</organism>
<dbReference type="InterPro" id="IPR054765">
    <property type="entry name" value="SLBB_dom"/>
</dbReference>
<keyword evidence="13" id="KW-0998">Cell outer membrane</keyword>
<evidence type="ECO:0000256" key="8">
    <source>
        <dbReference type="ARBA" id="ARBA00023047"/>
    </source>
</evidence>
<keyword evidence="11" id="KW-0472">Membrane</keyword>
<evidence type="ECO:0000256" key="14">
    <source>
        <dbReference type="ARBA" id="ARBA00023288"/>
    </source>
</evidence>
<comment type="caution">
    <text evidence="17">The sequence shown here is derived from an EMBL/GenBank/DDBJ whole genome shotgun (WGS) entry which is preliminary data.</text>
</comment>
<dbReference type="InterPro" id="IPR003715">
    <property type="entry name" value="Poly_export_N"/>
</dbReference>
<dbReference type="Gene3D" id="3.30.1950.10">
    <property type="entry name" value="wza like domain"/>
    <property type="match status" value="1"/>
</dbReference>
<dbReference type="PROSITE" id="PS51257">
    <property type="entry name" value="PROKAR_LIPOPROTEIN"/>
    <property type="match status" value="1"/>
</dbReference>
<evidence type="ECO:0000256" key="9">
    <source>
        <dbReference type="ARBA" id="ARBA00023065"/>
    </source>
</evidence>
<keyword evidence="14" id="KW-0449">Lipoprotein</keyword>
<evidence type="ECO:0000256" key="6">
    <source>
        <dbReference type="ARBA" id="ARBA00022692"/>
    </source>
</evidence>
<dbReference type="InterPro" id="IPR049712">
    <property type="entry name" value="Poly_export"/>
</dbReference>
<evidence type="ECO:0000256" key="10">
    <source>
        <dbReference type="ARBA" id="ARBA00023114"/>
    </source>
</evidence>